<dbReference type="Pfam" id="PF20049">
    <property type="entry name" value="DUF6451"/>
    <property type="match status" value="1"/>
</dbReference>
<sequence length="174" mass="19974">MSPRSSSENYPAFAHVGLRENPGKNLNQITCPDRESNPGHLVSLPDALAVTPHVGGADIDVKNNINKVKGAFVQLHPILFSKEILSRTKSRSFETKVKSILLYGCETWRMKKDATMNLQTLVNRCLRYIIRIWSPNVTSNEELWGITNQKPITEQIKRWKWKWIGYTLRQLRST</sequence>
<feature type="domain" description="DUF6451" evidence="1">
    <location>
        <begin position="71"/>
        <end position="103"/>
    </location>
</feature>
<evidence type="ECO:0000313" key="2">
    <source>
        <dbReference type="EMBL" id="KAJ4446579.1"/>
    </source>
</evidence>
<evidence type="ECO:0000313" key="3">
    <source>
        <dbReference type="Proteomes" id="UP001148838"/>
    </source>
</evidence>
<organism evidence="2 3">
    <name type="scientific">Periplaneta americana</name>
    <name type="common">American cockroach</name>
    <name type="synonym">Blatta americana</name>
    <dbReference type="NCBI Taxonomy" id="6978"/>
    <lineage>
        <taxon>Eukaryota</taxon>
        <taxon>Metazoa</taxon>
        <taxon>Ecdysozoa</taxon>
        <taxon>Arthropoda</taxon>
        <taxon>Hexapoda</taxon>
        <taxon>Insecta</taxon>
        <taxon>Pterygota</taxon>
        <taxon>Neoptera</taxon>
        <taxon>Polyneoptera</taxon>
        <taxon>Dictyoptera</taxon>
        <taxon>Blattodea</taxon>
        <taxon>Blattoidea</taxon>
        <taxon>Blattidae</taxon>
        <taxon>Blattinae</taxon>
        <taxon>Periplaneta</taxon>
    </lineage>
</organism>
<dbReference type="Proteomes" id="UP001148838">
    <property type="component" value="Unassembled WGS sequence"/>
</dbReference>
<comment type="caution">
    <text evidence="2">The sequence shown here is derived from an EMBL/GenBank/DDBJ whole genome shotgun (WGS) entry which is preliminary data.</text>
</comment>
<protein>
    <recommendedName>
        <fullName evidence="1">DUF6451 domain-containing protein</fullName>
    </recommendedName>
</protein>
<evidence type="ECO:0000259" key="1">
    <source>
        <dbReference type="Pfam" id="PF20049"/>
    </source>
</evidence>
<name>A0ABQ8TJF6_PERAM</name>
<proteinExistence type="predicted"/>
<dbReference type="InterPro" id="IPR045609">
    <property type="entry name" value="DUF6451"/>
</dbReference>
<reference evidence="2 3" key="1">
    <citation type="journal article" date="2022" name="Allergy">
        <title>Genome assembly and annotation of Periplaneta americana reveal a comprehensive cockroach allergen profile.</title>
        <authorList>
            <person name="Wang L."/>
            <person name="Xiong Q."/>
            <person name="Saelim N."/>
            <person name="Wang L."/>
            <person name="Nong W."/>
            <person name="Wan A.T."/>
            <person name="Shi M."/>
            <person name="Liu X."/>
            <person name="Cao Q."/>
            <person name="Hui J.H.L."/>
            <person name="Sookrung N."/>
            <person name="Leung T.F."/>
            <person name="Tungtrongchitr A."/>
            <person name="Tsui S.K.W."/>
        </authorList>
    </citation>
    <scope>NUCLEOTIDE SEQUENCE [LARGE SCALE GENOMIC DNA]</scope>
    <source>
        <strain evidence="2">PWHHKU_190912</strain>
    </source>
</reference>
<keyword evidence="3" id="KW-1185">Reference proteome</keyword>
<gene>
    <name evidence="2" type="ORF">ANN_13276</name>
</gene>
<dbReference type="EMBL" id="JAJSOF020000009">
    <property type="protein sequence ID" value="KAJ4446579.1"/>
    <property type="molecule type" value="Genomic_DNA"/>
</dbReference>
<accession>A0ABQ8TJF6</accession>